<feature type="region of interest" description="Disordered" evidence="1">
    <location>
        <begin position="129"/>
        <end position="198"/>
    </location>
</feature>
<accession>A0A1Y2C141</accession>
<sequence>MQCVQEGLWKETPPQITLIDSLKRVLLLMCVEWVCVKVSTEPGFAKAFEDCETLELSQTHELAWHLPKTNDLFILSGKCFLVPAPSLSGRLGTGPRGIVIPVSDGTDDFWQDERVAQFRRLSPRFRAEFSWPPTGEPRGLSASSSHQDINTTQQALSDISLSSSSPVPSSPTTTTPSAPQSSTTTTTSSRSKPLPPVPILQVKPKYRASIAPTLHTFKHTSLPASPDDTTDEEVKEAVEFALENFCLVVFRVLKVEYVKYQGTVDGVPERRVWTANRDGSWLEEALNP</sequence>
<dbReference type="PANTHER" id="PTHR28243">
    <property type="entry name" value="AGL049CP"/>
    <property type="match status" value="1"/>
</dbReference>
<keyword evidence="3" id="KW-1185">Reference proteome</keyword>
<organism evidence="2 3">
    <name type="scientific">Rhizoclosmatium globosum</name>
    <dbReference type="NCBI Taxonomy" id="329046"/>
    <lineage>
        <taxon>Eukaryota</taxon>
        <taxon>Fungi</taxon>
        <taxon>Fungi incertae sedis</taxon>
        <taxon>Chytridiomycota</taxon>
        <taxon>Chytridiomycota incertae sedis</taxon>
        <taxon>Chytridiomycetes</taxon>
        <taxon>Chytridiales</taxon>
        <taxon>Chytriomycetaceae</taxon>
        <taxon>Rhizoclosmatium</taxon>
    </lineage>
</organism>
<gene>
    <name evidence="2" type="ORF">BCR33DRAFT_852630</name>
</gene>
<dbReference type="InterPro" id="IPR012349">
    <property type="entry name" value="Split_barrel_FMN-bd"/>
</dbReference>
<evidence type="ECO:0000313" key="3">
    <source>
        <dbReference type="Proteomes" id="UP000193642"/>
    </source>
</evidence>
<dbReference type="EMBL" id="MCGO01000034">
    <property type="protein sequence ID" value="ORY40748.1"/>
    <property type="molecule type" value="Genomic_DNA"/>
</dbReference>
<dbReference type="Proteomes" id="UP000193642">
    <property type="component" value="Unassembled WGS sequence"/>
</dbReference>
<dbReference type="AlphaFoldDB" id="A0A1Y2C141"/>
<name>A0A1Y2C141_9FUNG</name>
<feature type="compositionally biased region" description="Low complexity" evidence="1">
    <location>
        <begin position="156"/>
        <end position="192"/>
    </location>
</feature>
<dbReference type="Gene3D" id="2.30.110.10">
    <property type="entry name" value="Electron Transport, Fmn-binding Protein, Chain A"/>
    <property type="match status" value="1"/>
</dbReference>
<dbReference type="PANTHER" id="PTHR28243:SF1">
    <property type="entry name" value="PYRIDOXAMINE 5'-PHOSPHATE OXIDASE ALR4036 FAMILY FMN-BINDING DOMAIN-CONTAINING PROTEIN"/>
    <property type="match status" value="1"/>
</dbReference>
<evidence type="ECO:0000313" key="2">
    <source>
        <dbReference type="EMBL" id="ORY40748.1"/>
    </source>
</evidence>
<reference evidence="2 3" key="1">
    <citation type="submission" date="2016-07" db="EMBL/GenBank/DDBJ databases">
        <title>Pervasive Adenine N6-methylation of Active Genes in Fungi.</title>
        <authorList>
            <consortium name="DOE Joint Genome Institute"/>
            <person name="Mondo S.J."/>
            <person name="Dannebaum R.O."/>
            <person name="Kuo R.C."/>
            <person name="Labutti K."/>
            <person name="Haridas S."/>
            <person name="Kuo A."/>
            <person name="Salamov A."/>
            <person name="Ahrendt S.R."/>
            <person name="Lipzen A."/>
            <person name="Sullivan W."/>
            <person name="Andreopoulos W.B."/>
            <person name="Clum A."/>
            <person name="Lindquist E."/>
            <person name="Daum C."/>
            <person name="Ramamoorthy G.K."/>
            <person name="Gryganskyi A."/>
            <person name="Culley D."/>
            <person name="Magnuson J.K."/>
            <person name="James T.Y."/>
            <person name="O'Malley M.A."/>
            <person name="Stajich J.E."/>
            <person name="Spatafora J.W."/>
            <person name="Visel A."/>
            <person name="Grigoriev I.V."/>
        </authorList>
    </citation>
    <scope>NUCLEOTIDE SEQUENCE [LARGE SCALE GENOMIC DNA]</scope>
    <source>
        <strain evidence="2 3">JEL800</strain>
    </source>
</reference>
<dbReference type="OrthoDB" id="434253at2759"/>
<comment type="caution">
    <text evidence="2">The sequence shown here is derived from an EMBL/GenBank/DDBJ whole genome shotgun (WGS) entry which is preliminary data.</text>
</comment>
<proteinExistence type="predicted"/>
<evidence type="ECO:0000256" key="1">
    <source>
        <dbReference type="SAM" id="MobiDB-lite"/>
    </source>
</evidence>
<protein>
    <recommendedName>
        <fullName evidence="4">Pyridoxamine 5'-phosphate oxidase Alr4036 family FMN-binding domain-containing protein</fullName>
    </recommendedName>
</protein>
<feature type="compositionally biased region" description="Polar residues" evidence="1">
    <location>
        <begin position="141"/>
        <end position="155"/>
    </location>
</feature>
<evidence type="ECO:0008006" key="4">
    <source>
        <dbReference type="Google" id="ProtNLM"/>
    </source>
</evidence>